<evidence type="ECO:0000259" key="2">
    <source>
        <dbReference type="Pfam" id="PF05699"/>
    </source>
</evidence>
<evidence type="ECO:0000313" key="3">
    <source>
        <dbReference type="EMBL" id="KAF0753371.1"/>
    </source>
</evidence>
<dbReference type="GO" id="GO:0046983">
    <property type="term" value="F:protein dimerization activity"/>
    <property type="evidence" value="ECO:0007669"/>
    <property type="project" value="InterPro"/>
</dbReference>
<dbReference type="InterPro" id="IPR012337">
    <property type="entry name" value="RNaseH-like_sf"/>
</dbReference>
<gene>
    <name evidence="3" type="ORF">FWK35_00013101</name>
</gene>
<dbReference type="AlphaFoldDB" id="A0A6G0YD33"/>
<dbReference type="EMBL" id="VUJU01004752">
    <property type="protein sequence ID" value="KAF0753371.1"/>
    <property type="molecule type" value="Genomic_DNA"/>
</dbReference>
<dbReference type="Proteomes" id="UP000478052">
    <property type="component" value="Unassembled WGS sequence"/>
</dbReference>
<dbReference type="Pfam" id="PF05699">
    <property type="entry name" value="Dimer_Tnp_hAT"/>
    <property type="match status" value="1"/>
</dbReference>
<comment type="caution">
    <text evidence="3">The sequence shown here is derived from an EMBL/GenBank/DDBJ whole genome shotgun (WGS) entry which is preliminary data.</text>
</comment>
<feature type="region of interest" description="Disordered" evidence="1">
    <location>
        <begin position="36"/>
        <end position="61"/>
    </location>
</feature>
<dbReference type="OrthoDB" id="10354263at2759"/>
<dbReference type="SUPFAM" id="SSF53098">
    <property type="entry name" value="Ribonuclease H-like"/>
    <property type="match status" value="1"/>
</dbReference>
<keyword evidence="4" id="KW-1185">Reference proteome</keyword>
<evidence type="ECO:0000256" key="1">
    <source>
        <dbReference type="SAM" id="MobiDB-lite"/>
    </source>
</evidence>
<name>A0A6G0YD33_APHCR</name>
<accession>A0A6G0YD33</accession>
<feature type="compositionally biased region" description="Basic and acidic residues" evidence="1">
    <location>
        <begin position="36"/>
        <end position="50"/>
    </location>
</feature>
<reference evidence="3 4" key="1">
    <citation type="submission" date="2019-08" db="EMBL/GenBank/DDBJ databases">
        <title>Whole genome of Aphis craccivora.</title>
        <authorList>
            <person name="Voronova N.V."/>
            <person name="Shulinski R.S."/>
            <person name="Bandarenka Y.V."/>
            <person name="Zhorov D.G."/>
            <person name="Warner D."/>
        </authorList>
    </citation>
    <scope>NUCLEOTIDE SEQUENCE [LARGE SCALE GENOMIC DNA]</scope>
    <source>
        <strain evidence="3">180601</strain>
        <tissue evidence="3">Whole Body</tissue>
    </source>
</reference>
<proteinExistence type="predicted"/>
<organism evidence="3 4">
    <name type="scientific">Aphis craccivora</name>
    <name type="common">Cowpea aphid</name>
    <dbReference type="NCBI Taxonomy" id="307492"/>
    <lineage>
        <taxon>Eukaryota</taxon>
        <taxon>Metazoa</taxon>
        <taxon>Ecdysozoa</taxon>
        <taxon>Arthropoda</taxon>
        <taxon>Hexapoda</taxon>
        <taxon>Insecta</taxon>
        <taxon>Pterygota</taxon>
        <taxon>Neoptera</taxon>
        <taxon>Paraneoptera</taxon>
        <taxon>Hemiptera</taxon>
        <taxon>Sternorrhyncha</taxon>
        <taxon>Aphidomorpha</taxon>
        <taxon>Aphidoidea</taxon>
        <taxon>Aphididae</taxon>
        <taxon>Aphidini</taxon>
        <taxon>Aphis</taxon>
        <taxon>Aphis</taxon>
    </lineage>
</organism>
<feature type="compositionally biased region" description="Polar residues" evidence="1">
    <location>
        <begin position="51"/>
        <end position="61"/>
    </location>
</feature>
<dbReference type="InterPro" id="IPR008906">
    <property type="entry name" value="HATC_C_dom"/>
</dbReference>
<protein>
    <submittedName>
        <fullName evidence="3">Zinc finger MYM-type protein 1-like</fullName>
    </submittedName>
</protein>
<feature type="domain" description="HAT C-terminal dimerisation" evidence="2">
    <location>
        <begin position="637"/>
        <end position="692"/>
    </location>
</feature>
<dbReference type="PANTHER" id="PTHR45749:SF21">
    <property type="entry name" value="DUF4371 DOMAIN-CONTAINING PROTEIN"/>
    <property type="match status" value="1"/>
</dbReference>
<dbReference type="PANTHER" id="PTHR45749">
    <property type="match status" value="1"/>
</dbReference>
<evidence type="ECO:0000313" key="4">
    <source>
        <dbReference type="Proteomes" id="UP000478052"/>
    </source>
</evidence>
<sequence>MIWNSQSPSIQSDYHKLKAVLKNAVSRLYSSTLVSEEHTNSEINKTKDMESNQNQSFNENGLLNNEQDETFTDEQKYMQPSSFTLLKNSNILHKLAFMKQHPIQLSFSNSHLHIQKLYKRKMPGGKEVSRNWLSVHVENNELKSVYYPICIAFFKHIHIAVKKHEESRSHNFAVQNYIQASSKQCIELKVNRNLLNLKKIQVQENIHVIEQIFDIIKFLGKQSLPFRGSGSSEGLYQIGPIYCKRDSILQKHLTLVIKNSEKRKLSLKIKSKGRGSLVTLLSKTTFNKIIIAILQSMRTKIKNELCNQKFSIQVDSTQDVKITERLFAVLKIIDSSGKGYYEMLNNLFLKYNINFKNVIGESFDGASNMRGAFSGLQSRIKYEHPKSIYIWCYSHILNLCISDACKHNDAKNLFGFLNRLSTFFGDSYKRVNVWIEQNNTINERKSLKKHQKAGKQCLFFTVISALNFVMQSPDFDSKTCSEASSLMEKLCIKKKSFFDEQCSDEVLSLIADIQYFIPKKFDLVASMPNIALTYLSEVSNIAKDKLRSELKSFVAVFPKISAAIKERTQTIYQEQSVSEDDDNNEESSNELSDILEDNAFELNGNDFCQEKKKCSLSIDHDQKNCLNCVYKVLYSLNLHVSSYSCLCEAYEFFLTLSVTQVNCERTFSKLKITKNRLRSNLSSEHLEALLIMSIEKQLLEDVEVTDIIDYIKSTSTLICKLTC</sequence>